<dbReference type="InterPro" id="IPR002035">
    <property type="entry name" value="VWF_A"/>
</dbReference>
<dbReference type="AlphaFoldDB" id="A0AA88GTA8"/>
<dbReference type="RefSeq" id="XP_044549871.1">
    <property type="nucleotide sequence ID" value="XM_044692510.1"/>
</dbReference>
<proteinExistence type="predicted"/>
<feature type="signal peptide" evidence="1">
    <location>
        <begin position="1"/>
        <end position="18"/>
    </location>
</feature>
<feature type="domain" description="VWFA" evidence="2">
    <location>
        <begin position="64"/>
        <end position="289"/>
    </location>
</feature>
<evidence type="ECO:0000256" key="1">
    <source>
        <dbReference type="SAM" id="SignalP"/>
    </source>
</evidence>
<evidence type="ECO:0000313" key="3">
    <source>
        <dbReference type="EMBL" id="KAG2385878.1"/>
    </source>
</evidence>
<dbReference type="GO" id="GO:0005634">
    <property type="term" value="C:nucleus"/>
    <property type="evidence" value="ECO:0007669"/>
    <property type="project" value="TreeGrafter"/>
</dbReference>
<dbReference type="Proteomes" id="UP000816034">
    <property type="component" value="Unassembled WGS sequence"/>
</dbReference>
<dbReference type="EMBL" id="PYSW02000017">
    <property type="protein sequence ID" value="KAG2385878.1"/>
    <property type="molecule type" value="Genomic_DNA"/>
</dbReference>
<protein>
    <recommendedName>
        <fullName evidence="2">VWFA domain-containing protein</fullName>
    </recommendedName>
</protein>
<evidence type="ECO:0000259" key="2">
    <source>
        <dbReference type="PROSITE" id="PS50234"/>
    </source>
</evidence>
<feature type="chain" id="PRO_5041666630" description="VWFA domain-containing protein" evidence="1">
    <location>
        <begin position="19"/>
        <end position="324"/>
    </location>
</feature>
<name>A0AA88GTA8_NAELO</name>
<comment type="caution">
    <text evidence="3">The sequence shown here is derived from an EMBL/GenBank/DDBJ whole genome shotgun (WGS) entry which is preliminary data.</text>
</comment>
<dbReference type="GO" id="GO:0004842">
    <property type="term" value="F:ubiquitin-protein transferase activity"/>
    <property type="evidence" value="ECO:0007669"/>
    <property type="project" value="TreeGrafter"/>
</dbReference>
<sequence>MEFITILFWLIVIVVILGKLKKQKQSSTTNSDSSDPSSLSFGDDYTSIEEVQDALRKTGLEGCNMIIGIDYTKSNEEQGRYSFGNRNLHSIDPVGDIINPYEKVISIIGRTLEKFDDDKLIPVYGFGDDRTRDVAVFPFTPNNEHRPCFGFEEVLREYRRITPHLRLSGPTNFAPLIEKAIETVMESGRGQYHILIIIADGLVVNEKETRDAIVKASDYPLSIVMVGVGDGPFDTMHDYDDNLPERKFDNFQFVHWDEIAKMAREKRKSVDATFALHALMEIPQQYNAIKKLGLIGKKSPTYNPNFQPNVTPNFEPFYPKQHSY</sequence>
<organism evidence="3 4">
    <name type="scientific">Naegleria lovaniensis</name>
    <name type="common">Amoeba</name>
    <dbReference type="NCBI Taxonomy" id="51637"/>
    <lineage>
        <taxon>Eukaryota</taxon>
        <taxon>Discoba</taxon>
        <taxon>Heterolobosea</taxon>
        <taxon>Tetramitia</taxon>
        <taxon>Eutetramitia</taxon>
        <taxon>Vahlkampfiidae</taxon>
        <taxon>Naegleria</taxon>
    </lineage>
</organism>
<keyword evidence="4" id="KW-1185">Reference proteome</keyword>
<dbReference type="GO" id="GO:0016567">
    <property type="term" value="P:protein ubiquitination"/>
    <property type="evidence" value="ECO:0007669"/>
    <property type="project" value="TreeGrafter"/>
</dbReference>
<reference evidence="3 4" key="1">
    <citation type="journal article" date="2018" name="BMC Genomics">
        <title>The genome of Naegleria lovaniensis, the basis for a comparative approach to unravel pathogenicity factors of the human pathogenic amoeba N. fowleri.</title>
        <authorList>
            <person name="Liechti N."/>
            <person name="Schurch N."/>
            <person name="Bruggmann R."/>
            <person name="Wittwer M."/>
        </authorList>
    </citation>
    <scope>NUCLEOTIDE SEQUENCE [LARGE SCALE GENOMIC DNA]</scope>
    <source>
        <strain evidence="3 4">ATCC 30569</strain>
    </source>
</reference>
<dbReference type="Pfam" id="PF07002">
    <property type="entry name" value="Copine"/>
    <property type="match status" value="1"/>
</dbReference>
<dbReference type="Gene3D" id="3.40.50.410">
    <property type="entry name" value="von Willebrand factor, type A domain"/>
    <property type="match status" value="1"/>
</dbReference>
<dbReference type="PANTHER" id="PTHR45751:SF11">
    <property type="entry name" value="COPINE FAMILY PROTEIN 2"/>
    <property type="match status" value="1"/>
</dbReference>
<dbReference type="InterPro" id="IPR036465">
    <property type="entry name" value="vWFA_dom_sf"/>
</dbReference>
<accession>A0AA88GTA8</accession>
<dbReference type="PROSITE" id="PS50234">
    <property type="entry name" value="VWFA"/>
    <property type="match status" value="1"/>
</dbReference>
<dbReference type="PANTHER" id="PTHR45751">
    <property type="entry name" value="COPINE FAMILY PROTEIN 1"/>
    <property type="match status" value="1"/>
</dbReference>
<gene>
    <name evidence="3" type="ORF">C9374_003027</name>
</gene>
<dbReference type="SUPFAM" id="SSF53300">
    <property type="entry name" value="vWA-like"/>
    <property type="match status" value="1"/>
</dbReference>
<evidence type="ECO:0000313" key="4">
    <source>
        <dbReference type="Proteomes" id="UP000816034"/>
    </source>
</evidence>
<dbReference type="InterPro" id="IPR052079">
    <property type="entry name" value="E3_ligase/Copine_domain"/>
</dbReference>
<dbReference type="InterPro" id="IPR010734">
    <property type="entry name" value="Copine_C"/>
</dbReference>
<keyword evidence="1" id="KW-0732">Signal</keyword>
<dbReference type="GeneID" id="68095482"/>
<dbReference type="SMART" id="SM00327">
    <property type="entry name" value="VWA"/>
    <property type="match status" value="1"/>
</dbReference>